<evidence type="ECO:0000313" key="1">
    <source>
        <dbReference type="EMBL" id="KAA6367763.1"/>
    </source>
</evidence>
<comment type="caution">
    <text evidence="1">The sequence shown here is derived from an EMBL/GenBank/DDBJ whole genome shotgun (WGS) entry which is preliminary data.</text>
</comment>
<dbReference type="AlphaFoldDB" id="A0A5J4UC70"/>
<dbReference type="Proteomes" id="UP000324800">
    <property type="component" value="Unassembled WGS sequence"/>
</dbReference>
<sequence length="68" mass="8012">MDMGYDRNEYFHDQRQKAPVNRMKTAALIGRLNFLRIQFREAPLYLMLIDSAKTRAVKTQSWTGMMVS</sequence>
<organism evidence="1 2">
    <name type="scientific">Streblomastix strix</name>
    <dbReference type="NCBI Taxonomy" id="222440"/>
    <lineage>
        <taxon>Eukaryota</taxon>
        <taxon>Metamonada</taxon>
        <taxon>Preaxostyla</taxon>
        <taxon>Oxymonadida</taxon>
        <taxon>Streblomastigidae</taxon>
        <taxon>Streblomastix</taxon>
    </lineage>
</organism>
<proteinExistence type="predicted"/>
<reference evidence="1 2" key="1">
    <citation type="submission" date="2019-03" db="EMBL/GenBank/DDBJ databases">
        <title>Single cell metagenomics reveals metabolic interactions within the superorganism composed of flagellate Streblomastix strix and complex community of Bacteroidetes bacteria on its surface.</title>
        <authorList>
            <person name="Treitli S.C."/>
            <person name="Kolisko M."/>
            <person name="Husnik F."/>
            <person name="Keeling P."/>
            <person name="Hampl V."/>
        </authorList>
    </citation>
    <scope>NUCLEOTIDE SEQUENCE [LARGE SCALE GENOMIC DNA]</scope>
    <source>
        <strain evidence="1">ST1C</strain>
    </source>
</reference>
<accession>A0A5J4UC70</accession>
<dbReference type="EMBL" id="SNRW01018006">
    <property type="protein sequence ID" value="KAA6367763.1"/>
    <property type="molecule type" value="Genomic_DNA"/>
</dbReference>
<protein>
    <submittedName>
        <fullName evidence="1">Uncharacterized protein</fullName>
    </submittedName>
</protein>
<gene>
    <name evidence="1" type="ORF">EZS28_036708</name>
</gene>
<evidence type="ECO:0000313" key="2">
    <source>
        <dbReference type="Proteomes" id="UP000324800"/>
    </source>
</evidence>
<name>A0A5J4UC70_9EUKA</name>